<dbReference type="PROSITE" id="PS52045">
    <property type="entry name" value="NEPROSIN_PEP_CD"/>
    <property type="match status" value="1"/>
</dbReference>
<evidence type="ECO:0000313" key="2">
    <source>
        <dbReference type="EMBL" id="KAF9600467.1"/>
    </source>
</evidence>
<feature type="domain" description="Neprosin PEP catalytic" evidence="1">
    <location>
        <begin position="1"/>
        <end position="182"/>
    </location>
</feature>
<reference evidence="2 3" key="1">
    <citation type="submission" date="2020-10" db="EMBL/GenBank/DDBJ databases">
        <title>The Coptis chinensis genome and diversification of protoberbering-type alkaloids.</title>
        <authorList>
            <person name="Wang B."/>
            <person name="Shu S."/>
            <person name="Song C."/>
            <person name="Liu Y."/>
        </authorList>
    </citation>
    <scope>NUCLEOTIDE SEQUENCE [LARGE SCALE GENOMIC DNA]</scope>
    <source>
        <strain evidence="2">HL-2020</strain>
        <tissue evidence="2">Leaf</tissue>
    </source>
</reference>
<gene>
    <name evidence="2" type="ORF">IFM89_009382</name>
</gene>
<proteinExistence type="predicted"/>
<dbReference type="InterPro" id="IPR004314">
    <property type="entry name" value="Neprosin"/>
</dbReference>
<dbReference type="PANTHER" id="PTHR31589:SF110">
    <property type="entry name" value="PROTEIN, PUTATIVE (DUF239)-RELATED"/>
    <property type="match status" value="1"/>
</dbReference>
<comment type="caution">
    <text evidence="2">The sequence shown here is derived from an EMBL/GenBank/DDBJ whole genome shotgun (WGS) entry which is preliminary data.</text>
</comment>
<protein>
    <recommendedName>
        <fullName evidence="1">Neprosin PEP catalytic domain-containing protein</fullName>
    </recommendedName>
</protein>
<dbReference type="Pfam" id="PF03080">
    <property type="entry name" value="Neprosin"/>
    <property type="match status" value="1"/>
</dbReference>
<keyword evidence="3" id="KW-1185">Reference proteome</keyword>
<accession>A0A835HLD8</accession>
<dbReference type="EMBL" id="JADFTS010000006">
    <property type="protein sequence ID" value="KAF9600467.1"/>
    <property type="molecule type" value="Genomic_DNA"/>
</dbReference>
<sequence>MTVYNPKLIDCQFSEAAIWLSNGPPDQLNSIQVGWTVNPILYGDFRTRLFGYWTVDGFKQTGCFDMRCSGFVQRSKELTLGSILEPTSNETHQYENPFNVFLDKTGNWWLSARDMSVGYWPSNLFTSMSSHAADLAFGGVTYNDPNKNPPLMSTSLYPSYNTKTNFLEKKYICEYIHMENDA</sequence>
<evidence type="ECO:0000313" key="3">
    <source>
        <dbReference type="Proteomes" id="UP000631114"/>
    </source>
</evidence>
<dbReference type="Gene3D" id="3.90.1320.10">
    <property type="entry name" value="Outer-capsid protein sigma 3, large lobe"/>
    <property type="match status" value="1"/>
</dbReference>
<dbReference type="PANTHER" id="PTHR31589">
    <property type="entry name" value="PROTEIN, PUTATIVE (DUF239)-RELATED-RELATED"/>
    <property type="match status" value="1"/>
</dbReference>
<dbReference type="AlphaFoldDB" id="A0A835HLD8"/>
<evidence type="ECO:0000259" key="1">
    <source>
        <dbReference type="PROSITE" id="PS52045"/>
    </source>
</evidence>
<dbReference type="Proteomes" id="UP000631114">
    <property type="component" value="Unassembled WGS sequence"/>
</dbReference>
<organism evidence="2 3">
    <name type="scientific">Coptis chinensis</name>
    <dbReference type="NCBI Taxonomy" id="261450"/>
    <lineage>
        <taxon>Eukaryota</taxon>
        <taxon>Viridiplantae</taxon>
        <taxon>Streptophyta</taxon>
        <taxon>Embryophyta</taxon>
        <taxon>Tracheophyta</taxon>
        <taxon>Spermatophyta</taxon>
        <taxon>Magnoliopsida</taxon>
        <taxon>Ranunculales</taxon>
        <taxon>Ranunculaceae</taxon>
        <taxon>Coptidoideae</taxon>
        <taxon>Coptis</taxon>
    </lineage>
</organism>
<dbReference type="InterPro" id="IPR053168">
    <property type="entry name" value="Glutamic_endopeptidase"/>
</dbReference>
<dbReference type="OrthoDB" id="1858978at2759"/>
<name>A0A835HLD8_9MAGN</name>